<name>A0ABY4WHL7_9BACL</name>
<sequence>MMNTVFCQSCSMPMNDAEILGTEQDGTKNQEYCKYCYQNGAFTQPGISMEQMIDICVPYLQEDGMDEHTARHVLQKHLPLLKRWSSTNN</sequence>
<dbReference type="RefSeq" id="WP_251871943.1">
    <property type="nucleotide sequence ID" value="NZ_CP098755.1"/>
</dbReference>
<dbReference type="InterPro" id="IPR025868">
    <property type="entry name" value="Zn_ribbon_dom_put"/>
</dbReference>
<proteinExistence type="predicted"/>
<evidence type="ECO:0000313" key="2">
    <source>
        <dbReference type="EMBL" id="USG64834.1"/>
    </source>
</evidence>
<gene>
    <name evidence="2" type="ORF">NDK47_22335</name>
</gene>
<dbReference type="Proteomes" id="UP001056500">
    <property type="component" value="Chromosome"/>
</dbReference>
<accession>A0ABY4WHL7</accession>
<reference evidence="2" key="1">
    <citation type="submission" date="2022-06" db="EMBL/GenBank/DDBJ databases">
        <title>Genome sequencing of Brevibacillus sp. BB3-R1.</title>
        <authorList>
            <person name="Heo J."/>
            <person name="Lee D."/>
            <person name="Won M."/>
            <person name="Han B.-H."/>
            <person name="Hong S.-B."/>
            <person name="Kwon S.-W."/>
        </authorList>
    </citation>
    <scope>NUCLEOTIDE SEQUENCE</scope>
    <source>
        <strain evidence="2">BB3-R1</strain>
    </source>
</reference>
<dbReference type="Pfam" id="PF12674">
    <property type="entry name" value="Zn_ribbon_2"/>
    <property type="match status" value="1"/>
</dbReference>
<dbReference type="EMBL" id="CP098755">
    <property type="protein sequence ID" value="USG64834.1"/>
    <property type="molecule type" value="Genomic_DNA"/>
</dbReference>
<feature type="domain" description="Putative zinc ribbon" evidence="1">
    <location>
        <begin position="6"/>
        <end position="84"/>
    </location>
</feature>
<organism evidence="2 3">
    <name type="scientific">Brevibacillus ruminantium</name>
    <dbReference type="NCBI Taxonomy" id="2950604"/>
    <lineage>
        <taxon>Bacteria</taxon>
        <taxon>Bacillati</taxon>
        <taxon>Bacillota</taxon>
        <taxon>Bacilli</taxon>
        <taxon>Bacillales</taxon>
        <taxon>Paenibacillaceae</taxon>
        <taxon>Brevibacillus</taxon>
    </lineage>
</organism>
<evidence type="ECO:0000259" key="1">
    <source>
        <dbReference type="Pfam" id="PF12674"/>
    </source>
</evidence>
<protein>
    <submittedName>
        <fullName evidence="2">Zinc ribbon domain-containing protein</fullName>
    </submittedName>
</protein>
<keyword evidence="3" id="KW-1185">Reference proteome</keyword>
<evidence type="ECO:0000313" key="3">
    <source>
        <dbReference type="Proteomes" id="UP001056500"/>
    </source>
</evidence>